<evidence type="ECO:0000256" key="7">
    <source>
        <dbReference type="RuleBase" id="RU362044"/>
    </source>
</evidence>
<dbReference type="GO" id="GO:0043190">
    <property type="term" value="C:ATP-binding cassette (ABC) transporter complex"/>
    <property type="evidence" value="ECO:0007669"/>
    <property type="project" value="InterPro"/>
</dbReference>
<evidence type="ECO:0000256" key="2">
    <source>
        <dbReference type="ARBA" id="ARBA00007556"/>
    </source>
</evidence>
<reference evidence="8" key="1">
    <citation type="submission" date="2006-10" db="EMBL/GenBank/DDBJ databases">
        <title>Complete sequence of Solibacter usitatus Ellin6076.</title>
        <authorList>
            <consortium name="US DOE Joint Genome Institute"/>
            <person name="Copeland A."/>
            <person name="Lucas S."/>
            <person name="Lapidus A."/>
            <person name="Barry K."/>
            <person name="Detter J.C."/>
            <person name="Glavina del Rio T."/>
            <person name="Hammon N."/>
            <person name="Israni S."/>
            <person name="Dalin E."/>
            <person name="Tice H."/>
            <person name="Pitluck S."/>
            <person name="Thompson L.S."/>
            <person name="Brettin T."/>
            <person name="Bruce D."/>
            <person name="Han C."/>
            <person name="Tapia R."/>
            <person name="Gilna P."/>
            <person name="Schmutz J."/>
            <person name="Larimer F."/>
            <person name="Land M."/>
            <person name="Hauser L."/>
            <person name="Kyrpides N."/>
            <person name="Mikhailova N."/>
            <person name="Janssen P.H."/>
            <person name="Kuske C.R."/>
            <person name="Richardson P."/>
        </authorList>
    </citation>
    <scope>NUCLEOTIDE SEQUENCE</scope>
    <source>
        <strain evidence="8">Ellin6076</strain>
    </source>
</reference>
<dbReference type="HOGENOM" id="CLU_045686_1_1_0"/>
<feature type="transmembrane region" description="Helical" evidence="7">
    <location>
        <begin position="201"/>
        <end position="224"/>
    </location>
</feature>
<evidence type="ECO:0000256" key="6">
    <source>
        <dbReference type="ARBA" id="ARBA00023136"/>
    </source>
</evidence>
<evidence type="ECO:0000256" key="4">
    <source>
        <dbReference type="ARBA" id="ARBA00022692"/>
    </source>
</evidence>
<evidence type="ECO:0008006" key="9">
    <source>
        <dbReference type="Google" id="ProtNLM"/>
    </source>
</evidence>
<dbReference type="FunCoup" id="Q02BH8">
    <property type="interactions" value="503"/>
</dbReference>
<keyword evidence="3" id="KW-0813">Transport</keyword>
<accession>Q02BH8</accession>
<comment type="caution">
    <text evidence="7">Lacks conserved residue(s) required for the propagation of feature annotation.</text>
</comment>
<sequence length="265" mass="28403">MVASDSGDKTYLLDLLKEPVLAVQEFFVLAGKAFQNIFRRPHYGDDIILQMDTIGVGSLPIVVLTGFFSGAVMALQMSRALAQYGQVGKTGTVVSVTLARELGPVLTALMVAGRNASGIASELGSMKVTEQIDAMRALGTDPVQKLVTPRLIATGVMLPLLTIIADFVGMFGGFIIAKFFLNLPPRQYWTSVWRALEWNDVTQGLLKPLIFAIVISLVGCFYGLRTTGGTQGVGRSTTQAVVLATVLVFVLDLLITKIFVSQGAS</sequence>
<evidence type="ECO:0000256" key="3">
    <source>
        <dbReference type="ARBA" id="ARBA00022448"/>
    </source>
</evidence>
<dbReference type="AlphaFoldDB" id="Q02BH8"/>
<dbReference type="InterPro" id="IPR030802">
    <property type="entry name" value="Permease_MalE"/>
</dbReference>
<dbReference type="NCBIfam" id="TIGR00056">
    <property type="entry name" value="MlaE family lipid ABC transporter permease subunit"/>
    <property type="match status" value="1"/>
</dbReference>
<evidence type="ECO:0000256" key="1">
    <source>
        <dbReference type="ARBA" id="ARBA00004141"/>
    </source>
</evidence>
<feature type="transmembrane region" description="Helical" evidence="7">
    <location>
        <begin position="54"/>
        <end position="75"/>
    </location>
</feature>
<organism evidence="8">
    <name type="scientific">Solibacter usitatus (strain Ellin6076)</name>
    <dbReference type="NCBI Taxonomy" id="234267"/>
    <lineage>
        <taxon>Bacteria</taxon>
        <taxon>Pseudomonadati</taxon>
        <taxon>Acidobacteriota</taxon>
        <taxon>Terriglobia</taxon>
        <taxon>Bryobacterales</taxon>
        <taxon>Solibacteraceae</taxon>
        <taxon>Candidatus Solibacter</taxon>
    </lineage>
</organism>
<evidence type="ECO:0000313" key="8">
    <source>
        <dbReference type="EMBL" id="ABJ81588.1"/>
    </source>
</evidence>
<comment type="subcellular location">
    <subcellularLocation>
        <location evidence="1">Membrane</location>
        <topology evidence="1">Multi-pass membrane protein</topology>
    </subcellularLocation>
</comment>
<dbReference type="STRING" id="234267.Acid_0582"/>
<dbReference type="PANTHER" id="PTHR30188">
    <property type="entry name" value="ABC TRANSPORTER PERMEASE PROTEIN-RELATED"/>
    <property type="match status" value="1"/>
</dbReference>
<comment type="similarity">
    <text evidence="2 7">Belongs to the MlaE permease family.</text>
</comment>
<dbReference type="eggNOG" id="COG0767">
    <property type="taxonomic scope" value="Bacteria"/>
</dbReference>
<keyword evidence="6 7" id="KW-0472">Membrane</keyword>
<protein>
    <recommendedName>
        <fullName evidence="9">Transporter</fullName>
    </recommendedName>
</protein>
<name>Q02BH8_SOLUE</name>
<keyword evidence="4 7" id="KW-0812">Transmembrane</keyword>
<feature type="transmembrane region" description="Helical" evidence="7">
    <location>
        <begin position="236"/>
        <end position="260"/>
    </location>
</feature>
<evidence type="ECO:0000256" key="5">
    <source>
        <dbReference type="ARBA" id="ARBA00022989"/>
    </source>
</evidence>
<feature type="transmembrane region" description="Helical" evidence="7">
    <location>
        <begin position="160"/>
        <end position="181"/>
    </location>
</feature>
<dbReference type="OrthoDB" id="9810518at2"/>
<keyword evidence="5 7" id="KW-1133">Transmembrane helix</keyword>
<dbReference type="GO" id="GO:0005548">
    <property type="term" value="F:phospholipid transporter activity"/>
    <property type="evidence" value="ECO:0007669"/>
    <property type="project" value="TreeGrafter"/>
</dbReference>
<proteinExistence type="inferred from homology"/>
<dbReference type="PANTHER" id="PTHR30188:SF4">
    <property type="entry name" value="PROTEIN TRIGALACTOSYLDIACYLGLYCEROL 1, CHLOROPLASTIC"/>
    <property type="match status" value="1"/>
</dbReference>
<dbReference type="Pfam" id="PF02405">
    <property type="entry name" value="MlaE"/>
    <property type="match status" value="1"/>
</dbReference>
<dbReference type="InParanoid" id="Q02BH8"/>
<dbReference type="KEGG" id="sus:Acid_0582"/>
<gene>
    <name evidence="8" type="ordered locus">Acid_0582</name>
</gene>
<dbReference type="EMBL" id="CP000473">
    <property type="protein sequence ID" value="ABJ81588.1"/>
    <property type="molecule type" value="Genomic_DNA"/>
</dbReference>
<dbReference type="InterPro" id="IPR003453">
    <property type="entry name" value="ABC_MlaE_roteobac"/>
</dbReference>